<evidence type="ECO:0000256" key="4">
    <source>
        <dbReference type="ARBA" id="ARBA00022692"/>
    </source>
</evidence>
<feature type="non-terminal residue" evidence="14">
    <location>
        <position position="146"/>
    </location>
</feature>
<evidence type="ECO:0000256" key="10">
    <source>
        <dbReference type="ARBA" id="ARBA00023286"/>
    </source>
</evidence>
<comment type="caution">
    <text evidence="14">The sequence shown here is derived from an EMBL/GenBank/DDBJ whole genome shotgun (WGS) entry which is preliminary data.</text>
</comment>
<dbReference type="OrthoDB" id="6437138at2759"/>
<dbReference type="EMBL" id="BMAW01026240">
    <property type="protein sequence ID" value="GFT96326.1"/>
    <property type="molecule type" value="Genomic_DNA"/>
</dbReference>
<dbReference type="PANTHER" id="PTHR42643:SF38">
    <property type="entry name" value="IONOTROPIC RECEPTOR 100A"/>
    <property type="match status" value="1"/>
</dbReference>
<keyword evidence="10" id="KW-1071">Ligand-gated ion channel</keyword>
<feature type="transmembrane region" description="Helical" evidence="12">
    <location>
        <begin position="125"/>
        <end position="145"/>
    </location>
</feature>
<evidence type="ECO:0000256" key="3">
    <source>
        <dbReference type="ARBA" id="ARBA00022475"/>
    </source>
</evidence>
<keyword evidence="7 12" id="KW-0472">Membrane</keyword>
<feature type="domain" description="Ionotropic glutamate receptor L-glutamate and glycine-binding" evidence="13">
    <location>
        <begin position="24"/>
        <end position="117"/>
    </location>
</feature>
<evidence type="ECO:0000256" key="12">
    <source>
        <dbReference type="SAM" id="Phobius"/>
    </source>
</evidence>
<dbReference type="Pfam" id="PF10613">
    <property type="entry name" value="Lig_chan-Glu_bd"/>
    <property type="match status" value="1"/>
</dbReference>
<keyword evidence="9" id="KW-0325">Glycoprotein</keyword>
<accession>A0A8X6PYW2</accession>
<keyword evidence="3" id="KW-1003">Cell membrane</keyword>
<dbReference type="SUPFAM" id="SSF53850">
    <property type="entry name" value="Periplasmic binding protein-like II"/>
    <property type="match status" value="1"/>
</dbReference>
<sequence>MKNLFFPSNVKVAAIELESAFTVKKVNDQIILDGVEGKLIQCLADKLNFEIELLLSPNGVVVSNYGNGTFGGIVGMVQRGEADMGIIGLTISERTAAAVDFSIPIGALEYIFLTKEPKQMPKVSAFTYPFTWNLWILYAFMVLVAT</sequence>
<keyword evidence="4 12" id="KW-0812">Transmembrane</keyword>
<keyword evidence="11" id="KW-0407">Ion channel</keyword>
<comment type="subcellular location">
    <subcellularLocation>
        <location evidence="1">Cell membrane</location>
        <topology evidence="1">Multi-pass membrane protein</topology>
    </subcellularLocation>
</comment>
<dbReference type="Gene3D" id="3.40.190.10">
    <property type="entry name" value="Periplasmic binding protein-like II"/>
    <property type="match status" value="1"/>
</dbReference>
<evidence type="ECO:0000256" key="1">
    <source>
        <dbReference type="ARBA" id="ARBA00004651"/>
    </source>
</evidence>
<evidence type="ECO:0000256" key="2">
    <source>
        <dbReference type="ARBA" id="ARBA00022448"/>
    </source>
</evidence>
<evidence type="ECO:0000256" key="6">
    <source>
        <dbReference type="ARBA" id="ARBA00023065"/>
    </source>
</evidence>
<organism evidence="14 15">
    <name type="scientific">Nephila pilipes</name>
    <name type="common">Giant wood spider</name>
    <name type="synonym">Nephila maculata</name>
    <dbReference type="NCBI Taxonomy" id="299642"/>
    <lineage>
        <taxon>Eukaryota</taxon>
        <taxon>Metazoa</taxon>
        <taxon>Ecdysozoa</taxon>
        <taxon>Arthropoda</taxon>
        <taxon>Chelicerata</taxon>
        <taxon>Arachnida</taxon>
        <taxon>Araneae</taxon>
        <taxon>Araneomorphae</taxon>
        <taxon>Entelegynae</taxon>
        <taxon>Araneoidea</taxon>
        <taxon>Nephilidae</taxon>
        <taxon>Nephila</taxon>
    </lineage>
</organism>
<keyword evidence="5 12" id="KW-1133">Transmembrane helix</keyword>
<keyword evidence="15" id="KW-1185">Reference proteome</keyword>
<dbReference type="InterPro" id="IPR052192">
    <property type="entry name" value="Insect_Ionotropic_Sensory_Rcpt"/>
</dbReference>
<evidence type="ECO:0000259" key="13">
    <source>
        <dbReference type="Pfam" id="PF10613"/>
    </source>
</evidence>
<protein>
    <recommendedName>
        <fullName evidence="13">Ionotropic glutamate receptor L-glutamate and glycine-binding domain-containing protein</fullName>
    </recommendedName>
</protein>
<evidence type="ECO:0000256" key="11">
    <source>
        <dbReference type="ARBA" id="ARBA00023303"/>
    </source>
</evidence>
<proteinExistence type="predicted"/>
<evidence type="ECO:0000313" key="15">
    <source>
        <dbReference type="Proteomes" id="UP000887013"/>
    </source>
</evidence>
<name>A0A8X6PYW2_NEPPI</name>
<evidence type="ECO:0000256" key="8">
    <source>
        <dbReference type="ARBA" id="ARBA00023170"/>
    </source>
</evidence>
<keyword evidence="2" id="KW-0813">Transport</keyword>
<evidence type="ECO:0000256" key="9">
    <source>
        <dbReference type="ARBA" id="ARBA00023180"/>
    </source>
</evidence>
<dbReference type="Proteomes" id="UP000887013">
    <property type="component" value="Unassembled WGS sequence"/>
</dbReference>
<dbReference type="InterPro" id="IPR019594">
    <property type="entry name" value="Glu/Gly-bd"/>
</dbReference>
<dbReference type="GO" id="GO:0015276">
    <property type="term" value="F:ligand-gated monoatomic ion channel activity"/>
    <property type="evidence" value="ECO:0007669"/>
    <property type="project" value="InterPro"/>
</dbReference>
<evidence type="ECO:0000313" key="14">
    <source>
        <dbReference type="EMBL" id="GFT96326.1"/>
    </source>
</evidence>
<reference evidence="14" key="1">
    <citation type="submission" date="2020-08" db="EMBL/GenBank/DDBJ databases">
        <title>Multicomponent nature underlies the extraordinary mechanical properties of spider dragline silk.</title>
        <authorList>
            <person name="Kono N."/>
            <person name="Nakamura H."/>
            <person name="Mori M."/>
            <person name="Yoshida Y."/>
            <person name="Ohtoshi R."/>
            <person name="Malay A.D."/>
            <person name="Moran D.A.P."/>
            <person name="Tomita M."/>
            <person name="Numata K."/>
            <person name="Arakawa K."/>
        </authorList>
    </citation>
    <scope>NUCLEOTIDE SEQUENCE</scope>
</reference>
<keyword evidence="6" id="KW-0406">Ion transport</keyword>
<dbReference type="PANTHER" id="PTHR42643">
    <property type="entry name" value="IONOTROPIC RECEPTOR 20A-RELATED"/>
    <property type="match status" value="1"/>
</dbReference>
<evidence type="ECO:0000256" key="5">
    <source>
        <dbReference type="ARBA" id="ARBA00022989"/>
    </source>
</evidence>
<evidence type="ECO:0000256" key="7">
    <source>
        <dbReference type="ARBA" id="ARBA00023136"/>
    </source>
</evidence>
<keyword evidence="8" id="KW-0675">Receptor</keyword>
<dbReference type="GO" id="GO:0005886">
    <property type="term" value="C:plasma membrane"/>
    <property type="evidence" value="ECO:0007669"/>
    <property type="project" value="UniProtKB-SubCell"/>
</dbReference>
<dbReference type="AlphaFoldDB" id="A0A8X6PYW2"/>
<gene>
    <name evidence="14" type="primary">AVEN_16604_1</name>
    <name evidence="14" type="ORF">NPIL_472681</name>
</gene>